<dbReference type="GO" id="GO:0006366">
    <property type="term" value="P:transcription by RNA polymerase II"/>
    <property type="evidence" value="ECO:0007669"/>
    <property type="project" value="TreeGrafter"/>
</dbReference>
<sequence length="272" mass="30852">MAAENGFELARVGGEGEEQEEAEQVKGCLSKFIDDGSVESHRYYLSRRTTLEMLRDRGYSIPSSEIDLSLSQFRHMHGHSPDPDRLRLSLTHATNPSKRILVIFCGPGSVKVTAIRNIAGQIVNRDTLGGLILIVESHVTSQALKAVDLFSFKVEIFQVDNIKLHVVFLAGLVDTVFIIDLCALKSYHVEQTYITDLLVNITKHVLKPKHQVLTDRQKKNLLKKFNIEEKQLPRMLKTDAIARYYGLERGQVVKVTYSGEITQMHVTYRCVW</sequence>
<organism evidence="7 8">
    <name type="scientific">Vigna mungo</name>
    <name type="common">Black gram</name>
    <name type="synonym">Phaseolus mungo</name>
    <dbReference type="NCBI Taxonomy" id="3915"/>
    <lineage>
        <taxon>Eukaryota</taxon>
        <taxon>Viridiplantae</taxon>
        <taxon>Streptophyta</taxon>
        <taxon>Embryophyta</taxon>
        <taxon>Tracheophyta</taxon>
        <taxon>Spermatophyta</taxon>
        <taxon>Magnoliopsida</taxon>
        <taxon>eudicotyledons</taxon>
        <taxon>Gunneridae</taxon>
        <taxon>Pentapetalae</taxon>
        <taxon>rosids</taxon>
        <taxon>fabids</taxon>
        <taxon>Fabales</taxon>
        <taxon>Fabaceae</taxon>
        <taxon>Papilionoideae</taxon>
        <taxon>50 kb inversion clade</taxon>
        <taxon>NPAAA clade</taxon>
        <taxon>indigoferoid/millettioid clade</taxon>
        <taxon>Phaseoleae</taxon>
        <taxon>Vigna</taxon>
    </lineage>
</organism>
<feature type="domain" description="RNA polymerase Rpb5 N-terminal" evidence="6">
    <location>
        <begin position="39"/>
        <end position="121"/>
    </location>
</feature>
<dbReference type="EMBL" id="CP144695">
    <property type="protein sequence ID" value="WVZ08371.1"/>
    <property type="molecule type" value="Genomic_DNA"/>
</dbReference>
<keyword evidence="8" id="KW-1185">Reference proteome</keyword>
<reference evidence="7 8" key="1">
    <citation type="journal article" date="2023" name="Life. Sci Alliance">
        <title>Evolutionary insights into 3D genome organization and epigenetic landscape of Vigna mungo.</title>
        <authorList>
            <person name="Junaid A."/>
            <person name="Singh B."/>
            <person name="Bhatia S."/>
        </authorList>
    </citation>
    <scope>NUCLEOTIDE SEQUENCE [LARGE SCALE GENOMIC DNA]</scope>
    <source>
        <strain evidence="7">Urdbean</strain>
    </source>
</reference>
<dbReference type="FunFam" id="3.90.940.20:FF:000001">
    <property type="entry name" value="DNA-directed RNA polymerases I, II, and III subunit RPABC1"/>
    <property type="match status" value="1"/>
</dbReference>
<dbReference type="PANTHER" id="PTHR10535:SF2">
    <property type="entry name" value="DNA-DIRECTED RNA POLYMERASE V SUBUNIT 5A"/>
    <property type="match status" value="1"/>
</dbReference>
<protein>
    <submittedName>
        <fullName evidence="7">Uncharacterized protein</fullName>
    </submittedName>
</protein>
<dbReference type="AlphaFoldDB" id="A0AAQ3RXX0"/>
<dbReference type="InterPro" id="IPR000783">
    <property type="entry name" value="RNA_pol_subH/Rpb5_C"/>
</dbReference>
<evidence type="ECO:0000256" key="2">
    <source>
        <dbReference type="ARBA" id="ARBA00023242"/>
    </source>
</evidence>
<comment type="similarity">
    <text evidence="3">Belongs to the archaeal Rpo5/eukaryotic RPB5 RNA polymerase subunit family.</text>
</comment>
<proteinExistence type="inferred from homology"/>
<dbReference type="GO" id="GO:0003677">
    <property type="term" value="F:DNA binding"/>
    <property type="evidence" value="ECO:0007669"/>
    <property type="project" value="InterPro"/>
</dbReference>
<accession>A0AAQ3RXX0</accession>
<evidence type="ECO:0000259" key="5">
    <source>
        <dbReference type="Pfam" id="PF01191"/>
    </source>
</evidence>
<dbReference type="SUPFAM" id="SSF53036">
    <property type="entry name" value="Eukaryotic RPB5 N-terminal domain"/>
    <property type="match status" value="1"/>
</dbReference>
<name>A0AAQ3RXX0_VIGMU</name>
<dbReference type="Pfam" id="PF03871">
    <property type="entry name" value="RNA_pol_Rpb5_N"/>
    <property type="match status" value="1"/>
</dbReference>
<gene>
    <name evidence="7" type="ORF">V8G54_021717</name>
</gene>
<dbReference type="Gene3D" id="3.90.940.20">
    <property type="entry name" value="RPB5-like RNA polymerase subunit"/>
    <property type="match status" value="1"/>
</dbReference>
<dbReference type="InterPro" id="IPR014381">
    <property type="entry name" value="Arch_Rpo5/euc_Rpb5"/>
</dbReference>
<evidence type="ECO:0000256" key="3">
    <source>
        <dbReference type="ARBA" id="ARBA00025765"/>
    </source>
</evidence>
<feature type="region of interest" description="Disordered" evidence="4">
    <location>
        <begin position="1"/>
        <end position="20"/>
    </location>
</feature>
<dbReference type="Pfam" id="PF01191">
    <property type="entry name" value="RNA_pol_Rpb5_C"/>
    <property type="match status" value="1"/>
</dbReference>
<evidence type="ECO:0000259" key="6">
    <source>
        <dbReference type="Pfam" id="PF03871"/>
    </source>
</evidence>
<dbReference type="GO" id="GO:0003899">
    <property type="term" value="F:DNA-directed RNA polymerase activity"/>
    <property type="evidence" value="ECO:0007669"/>
    <property type="project" value="InterPro"/>
</dbReference>
<evidence type="ECO:0000313" key="7">
    <source>
        <dbReference type="EMBL" id="WVZ08371.1"/>
    </source>
</evidence>
<dbReference type="GO" id="GO:0006362">
    <property type="term" value="P:transcription elongation by RNA polymerase I"/>
    <property type="evidence" value="ECO:0007669"/>
    <property type="project" value="TreeGrafter"/>
</dbReference>
<evidence type="ECO:0000256" key="1">
    <source>
        <dbReference type="ARBA" id="ARBA00004123"/>
    </source>
</evidence>
<feature type="domain" description="RNA polymerase subunit H/Rpb5 C-terminal" evidence="5">
    <location>
        <begin position="199"/>
        <end position="271"/>
    </location>
</feature>
<evidence type="ECO:0000256" key="4">
    <source>
        <dbReference type="SAM" id="MobiDB-lite"/>
    </source>
</evidence>
<dbReference type="InterPro" id="IPR035913">
    <property type="entry name" value="RPB5-like_sf"/>
</dbReference>
<dbReference type="Gene3D" id="3.40.1340.10">
    <property type="entry name" value="RNA polymerase, Rpb5, N-terminal domain"/>
    <property type="match status" value="1"/>
</dbReference>
<dbReference type="InterPro" id="IPR005571">
    <property type="entry name" value="RNA_pol_Rpb5_N"/>
</dbReference>
<dbReference type="PANTHER" id="PTHR10535">
    <property type="entry name" value="DNA-DIRECTED RNA POLYMERASES I, II, AND III SUBUNIT RPABC1"/>
    <property type="match status" value="1"/>
</dbReference>
<dbReference type="SUPFAM" id="SSF55287">
    <property type="entry name" value="RPB5-like RNA polymerase subunit"/>
    <property type="match status" value="1"/>
</dbReference>
<comment type="subcellular location">
    <subcellularLocation>
        <location evidence="1">Nucleus</location>
    </subcellularLocation>
</comment>
<keyword evidence="2" id="KW-0539">Nucleus</keyword>
<dbReference type="GO" id="GO:0042797">
    <property type="term" value="P:tRNA transcription by RNA polymerase III"/>
    <property type="evidence" value="ECO:0007669"/>
    <property type="project" value="TreeGrafter"/>
</dbReference>
<dbReference type="Proteomes" id="UP001374535">
    <property type="component" value="Chromosome 6"/>
</dbReference>
<dbReference type="GO" id="GO:0055029">
    <property type="term" value="C:nuclear DNA-directed RNA polymerase complex"/>
    <property type="evidence" value="ECO:0007669"/>
    <property type="project" value="UniProtKB-ARBA"/>
</dbReference>
<evidence type="ECO:0000313" key="8">
    <source>
        <dbReference type="Proteomes" id="UP001374535"/>
    </source>
</evidence>
<dbReference type="InterPro" id="IPR036710">
    <property type="entry name" value="RNA_pol_Rpb5_N_sf"/>
</dbReference>